<protein>
    <submittedName>
        <fullName evidence="2">Uncharacterized protein</fullName>
    </submittedName>
</protein>
<evidence type="ECO:0000256" key="1">
    <source>
        <dbReference type="SAM" id="MobiDB-lite"/>
    </source>
</evidence>
<dbReference type="OrthoDB" id="10641625at2759"/>
<dbReference type="Gene3D" id="2.30.30.140">
    <property type="match status" value="1"/>
</dbReference>
<feature type="region of interest" description="Disordered" evidence="1">
    <location>
        <begin position="20"/>
        <end position="50"/>
    </location>
</feature>
<evidence type="ECO:0000313" key="2">
    <source>
        <dbReference type="EMBL" id="CAB0030267.1"/>
    </source>
</evidence>
<feature type="compositionally biased region" description="Basic and acidic residues" evidence="1">
    <location>
        <begin position="20"/>
        <end position="41"/>
    </location>
</feature>
<evidence type="ECO:0000313" key="3">
    <source>
        <dbReference type="Proteomes" id="UP000479190"/>
    </source>
</evidence>
<sequence length="312" mass="33839">MTIGMCEFESNLKTPQLRWRSGERRETGRGGEVDRPTDRPHRVAGRSAAARRLQQDRVLVRAPRLSRLHAQQKAVRDQEEAAAAATAAATTATAATATTDADAVAASAAIAAAATDSCTDRGGGFGGFHVQCGLKVREELPSSMSALKFVDTSEFGIIIRRIVQILSFALTHIAEKRNSNNGNKASDAVQPPTNVTNPPTPEVLSTNVDHPSTVSMPAANQRYLSRYSPNDVVLAKRPRVYSYFWPAKIKEVRSDGTYVIYFLLARDNEEVTSEEDVKAFTQEEIVSAAECLPPGLLLDTFIRAVQIGLTGV</sequence>
<dbReference type="Proteomes" id="UP000479190">
    <property type="component" value="Unassembled WGS sequence"/>
</dbReference>
<dbReference type="CDD" id="cd04508">
    <property type="entry name" value="Tudor_SF"/>
    <property type="match status" value="1"/>
</dbReference>
<gene>
    <name evidence="2" type="ORF">TBRA_LOCUS2274</name>
</gene>
<organism evidence="2 3">
    <name type="scientific">Trichogramma brassicae</name>
    <dbReference type="NCBI Taxonomy" id="86971"/>
    <lineage>
        <taxon>Eukaryota</taxon>
        <taxon>Metazoa</taxon>
        <taxon>Ecdysozoa</taxon>
        <taxon>Arthropoda</taxon>
        <taxon>Hexapoda</taxon>
        <taxon>Insecta</taxon>
        <taxon>Pterygota</taxon>
        <taxon>Neoptera</taxon>
        <taxon>Endopterygota</taxon>
        <taxon>Hymenoptera</taxon>
        <taxon>Apocrita</taxon>
        <taxon>Proctotrupomorpha</taxon>
        <taxon>Chalcidoidea</taxon>
        <taxon>Trichogrammatidae</taxon>
        <taxon>Trichogramma</taxon>
    </lineage>
</organism>
<name>A0A6H5I1V1_9HYME</name>
<accession>A0A6H5I1V1</accession>
<keyword evidence="3" id="KW-1185">Reference proteome</keyword>
<reference evidence="2 3" key="1">
    <citation type="submission" date="2020-02" db="EMBL/GenBank/DDBJ databases">
        <authorList>
            <person name="Ferguson B K."/>
        </authorList>
    </citation>
    <scope>NUCLEOTIDE SEQUENCE [LARGE SCALE GENOMIC DNA]</scope>
</reference>
<dbReference type="AlphaFoldDB" id="A0A6H5I1V1"/>
<feature type="region of interest" description="Disordered" evidence="1">
    <location>
        <begin position="179"/>
        <end position="199"/>
    </location>
</feature>
<dbReference type="EMBL" id="CADCXV010000446">
    <property type="protein sequence ID" value="CAB0030267.1"/>
    <property type="molecule type" value="Genomic_DNA"/>
</dbReference>
<proteinExistence type="predicted"/>